<dbReference type="Pfam" id="PF03703">
    <property type="entry name" value="bPH_2"/>
    <property type="match status" value="1"/>
</dbReference>
<evidence type="ECO:0000259" key="3">
    <source>
        <dbReference type="Pfam" id="PF03703"/>
    </source>
</evidence>
<evidence type="ECO:0000313" key="4">
    <source>
        <dbReference type="EMBL" id="MDD9206631.1"/>
    </source>
</evidence>
<dbReference type="EMBL" id="JARACI010000938">
    <property type="protein sequence ID" value="MDD9206631.1"/>
    <property type="molecule type" value="Genomic_DNA"/>
</dbReference>
<keyword evidence="2" id="KW-0472">Membrane</keyword>
<keyword evidence="2" id="KW-1133">Transmembrane helix</keyword>
<protein>
    <submittedName>
        <fullName evidence="4">PH domain-containing protein</fullName>
    </submittedName>
</protein>
<keyword evidence="5" id="KW-1185">Reference proteome</keyword>
<dbReference type="InterPro" id="IPR005182">
    <property type="entry name" value="YdbS-like_PH"/>
</dbReference>
<dbReference type="PANTHER" id="PTHR34473">
    <property type="entry name" value="UPF0699 TRANSMEMBRANE PROTEIN YDBS"/>
    <property type="match status" value="1"/>
</dbReference>
<feature type="region of interest" description="Disordered" evidence="1">
    <location>
        <begin position="1"/>
        <end position="24"/>
    </location>
</feature>
<gene>
    <name evidence="4" type="ORF">PU560_09165</name>
</gene>
<comment type="caution">
    <text evidence="4">The sequence shown here is derived from an EMBL/GenBank/DDBJ whole genome shotgun (WGS) entry which is preliminary data.</text>
</comment>
<feature type="transmembrane region" description="Helical" evidence="2">
    <location>
        <begin position="43"/>
        <end position="63"/>
    </location>
</feature>
<dbReference type="PANTHER" id="PTHR34473:SF3">
    <property type="entry name" value="TRANSMEMBRANE PROTEIN-RELATED"/>
    <property type="match status" value="1"/>
</dbReference>
<name>A0ABT5TX35_9MICO</name>
<organism evidence="4 5">
    <name type="scientific">Georgenia halotolerans</name>
    <dbReference type="NCBI Taxonomy" id="3028317"/>
    <lineage>
        <taxon>Bacteria</taxon>
        <taxon>Bacillati</taxon>
        <taxon>Actinomycetota</taxon>
        <taxon>Actinomycetes</taxon>
        <taxon>Micrococcales</taxon>
        <taxon>Bogoriellaceae</taxon>
        <taxon>Georgenia</taxon>
    </lineage>
</organism>
<sequence>MSETDDAGAEHPAAPPPREEQAADPFAPPGVEFRPVSTGLITARLVTAGLWVVVPLVASIVLAVLLGGWFWLLPVVPVVLVVWLLWLIPRQVRAMGYAEQGDDLLIRKGILFRSLVVVPYGRMQFVDVNAGPLARRCGIAQVQLHTASAQSDAAIDGLPADEANRLRDRLTARGEARLAGL</sequence>
<accession>A0ABT5TX35</accession>
<reference evidence="4" key="1">
    <citation type="submission" date="2023-02" db="EMBL/GenBank/DDBJ databases">
        <title>Georgenia sp.10Sc9-8, isolated from a soil sample collected from the Taklamakan desert.</title>
        <authorList>
            <person name="Liu S."/>
        </authorList>
    </citation>
    <scope>NUCLEOTIDE SEQUENCE</scope>
    <source>
        <strain evidence="4">10Sc9-8</strain>
    </source>
</reference>
<evidence type="ECO:0000256" key="1">
    <source>
        <dbReference type="SAM" id="MobiDB-lite"/>
    </source>
</evidence>
<dbReference type="Proteomes" id="UP001165561">
    <property type="component" value="Unassembled WGS sequence"/>
</dbReference>
<evidence type="ECO:0000313" key="5">
    <source>
        <dbReference type="Proteomes" id="UP001165561"/>
    </source>
</evidence>
<proteinExistence type="predicted"/>
<keyword evidence="2" id="KW-0812">Transmembrane</keyword>
<evidence type="ECO:0000256" key="2">
    <source>
        <dbReference type="SAM" id="Phobius"/>
    </source>
</evidence>
<feature type="transmembrane region" description="Helical" evidence="2">
    <location>
        <begin position="69"/>
        <end position="88"/>
    </location>
</feature>
<feature type="domain" description="YdbS-like PH" evidence="3">
    <location>
        <begin position="93"/>
        <end position="170"/>
    </location>
</feature>